<dbReference type="AlphaFoldDB" id="A0AAN0K925"/>
<dbReference type="InterPro" id="IPR036457">
    <property type="entry name" value="PPM-type-like_dom_sf"/>
</dbReference>
<dbReference type="Proteomes" id="UP001431656">
    <property type="component" value="Chromosome"/>
</dbReference>
<dbReference type="CDD" id="cd00143">
    <property type="entry name" value="PP2Cc"/>
    <property type="match status" value="1"/>
</dbReference>
<proteinExistence type="predicted"/>
<feature type="domain" description="PPM-type phosphatase" evidence="2">
    <location>
        <begin position="140"/>
        <end position="394"/>
    </location>
</feature>
<dbReference type="EMBL" id="AP028056">
    <property type="protein sequence ID" value="BEH01522.1"/>
    <property type="molecule type" value="Genomic_DNA"/>
</dbReference>
<gene>
    <name evidence="3" type="ORF">brsh051_08030</name>
</gene>
<dbReference type="SUPFAM" id="SSF81606">
    <property type="entry name" value="PP2C-like"/>
    <property type="match status" value="1"/>
</dbReference>
<name>A0AAN0K925_9ACTN</name>
<evidence type="ECO:0000313" key="4">
    <source>
        <dbReference type="Proteomes" id="UP001431656"/>
    </source>
</evidence>
<evidence type="ECO:0000259" key="2">
    <source>
        <dbReference type="PROSITE" id="PS51746"/>
    </source>
</evidence>
<dbReference type="SMART" id="SM00332">
    <property type="entry name" value="PP2Cc"/>
    <property type="match status" value="1"/>
</dbReference>
<accession>A0AAN0K925</accession>
<organism evidence="3 4">
    <name type="scientific">Brooklawnia propionicigenes</name>
    <dbReference type="NCBI Taxonomy" id="3041175"/>
    <lineage>
        <taxon>Bacteria</taxon>
        <taxon>Bacillati</taxon>
        <taxon>Actinomycetota</taxon>
        <taxon>Actinomycetes</taxon>
        <taxon>Propionibacteriales</taxon>
        <taxon>Propionibacteriaceae</taxon>
        <taxon>Brooklawnia</taxon>
    </lineage>
</organism>
<dbReference type="InterPro" id="IPR001932">
    <property type="entry name" value="PPM-type_phosphatase-like_dom"/>
</dbReference>
<evidence type="ECO:0000256" key="1">
    <source>
        <dbReference type="SAM" id="MobiDB-lite"/>
    </source>
</evidence>
<dbReference type="Gene3D" id="3.60.40.10">
    <property type="entry name" value="PPM-type phosphatase domain"/>
    <property type="match status" value="1"/>
</dbReference>
<dbReference type="KEGG" id="broo:brsh051_08030"/>
<feature type="compositionally biased region" description="Basic and acidic residues" evidence="1">
    <location>
        <begin position="1"/>
        <end position="12"/>
    </location>
</feature>
<dbReference type="PROSITE" id="PS51746">
    <property type="entry name" value="PPM_2"/>
    <property type="match status" value="1"/>
</dbReference>
<sequence>MELAVTEDHIPDPEAAGSAGRWAQPPEASAAPHGWSQPPAGQPRRLYGSTESQHWQPDTDLAARAAAEAAADAAVAETAPPPAAGPRRAASAVMGRVFTPELRSCPKCGGAIDWDGYCVQCGAKAPSGRDHLEEWPASWVAGVCDRGLRHPRNEDAMALEASAEPGVRAVLTVCDGVSMSTDSDRASLAAARAVLGHLAGRTDWDWNLTDLAPESATRMVLDETAQVANQAVLANSDLNEASPASCTLAIGLVSGTQLLSATLGDSRVYWLPDQGEALLLSTDDSMAQEQIAAGVERGIAESGMHSHVITRWLGRDAPDVRPTLAGVVATGAGWLLVCSDGLWNYASDPAAIAHLVRAVAARRTQGPLDLAQGLVAWANEQGGEDNITVALARIEPAVGTDSAVGTESAAAASEEAELDAPTTRTRPVAPTGAS</sequence>
<keyword evidence="4" id="KW-1185">Reference proteome</keyword>
<evidence type="ECO:0000313" key="3">
    <source>
        <dbReference type="EMBL" id="BEH01522.1"/>
    </source>
</evidence>
<feature type="compositionally biased region" description="Low complexity" evidence="1">
    <location>
        <begin position="420"/>
        <end position="434"/>
    </location>
</feature>
<protein>
    <submittedName>
        <fullName evidence="3">Protein phosphatase 2C domain-containing protein</fullName>
    </submittedName>
</protein>
<feature type="region of interest" description="Disordered" evidence="1">
    <location>
        <begin position="402"/>
        <end position="434"/>
    </location>
</feature>
<feature type="region of interest" description="Disordered" evidence="1">
    <location>
        <begin position="1"/>
        <end position="57"/>
    </location>
</feature>
<dbReference type="Pfam" id="PF13672">
    <property type="entry name" value="PP2C_2"/>
    <property type="match status" value="1"/>
</dbReference>
<reference evidence="3" key="1">
    <citation type="journal article" date="2024" name="Int. J. Syst. Evol. Microbiol.">
        <title>Brooklawnia propionicigenes sp. nov., a facultatively anaerobic, propionate-producing bacterium isolated from a methanogenic reactor treating waste from cattle farms.</title>
        <authorList>
            <person name="Akita Y."/>
            <person name="Ueki A."/>
            <person name="Tonouchi A."/>
            <person name="Sugawara Y."/>
            <person name="Honma S."/>
            <person name="Kaku N."/>
            <person name="Ueki K."/>
        </authorList>
    </citation>
    <scope>NUCLEOTIDE SEQUENCE</scope>
    <source>
        <strain evidence="3">SH051</strain>
    </source>
</reference>